<evidence type="ECO:0000259" key="2">
    <source>
        <dbReference type="Pfam" id="PF07929"/>
    </source>
</evidence>
<keyword evidence="4" id="KW-1185">Reference proteome</keyword>
<feature type="compositionally biased region" description="Basic residues" evidence="1">
    <location>
        <begin position="1"/>
        <end position="23"/>
    </location>
</feature>
<organism evidence="3 4">
    <name type="scientific">Amycolatopsis roodepoortensis</name>
    <dbReference type="NCBI Taxonomy" id="700274"/>
    <lineage>
        <taxon>Bacteria</taxon>
        <taxon>Bacillati</taxon>
        <taxon>Actinomycetota</taxon>
        <taxon>Actinomycetes</taxon>
        <taxon>Pseudonocardiales</taxon>
        <taxon>Pseudonocardiaceae</taxon>
        <taxon>Amycolatopsis</taxon>
    </lineage>
</organism>
<gene>
    <name evidence="3" type="ORF">H4W30_000214</name>
</gene>
<proteinExistence type="predicted"/>
<feature type="region of interest" description="Disordered" evidence="1">
    <location>
        <begin position="1"/>
        <end position="26"/>
    </location>
</feature>
<accession>A0ABR9KXU8</accession>
<dbReference type="Gene3D" id="3.10.290.30">
    <property type="entry name" value="MM3350-like"/>
    <property type="match status" value="1"/>
</dbReference>
<dbReference type="RefSeq" id="WP_318780500.1">
    <property type="nucleotide sequence ID" value="NZ_JADBEJ010000001.1"/>
</dbReference>
<dbReference type="Pfam" id="PF07929">
    <property type="entry name" value="PRiA4_ORF3"/>
    <property type="match status" value="1"/>
</dbReference>
<evidence type="ECO:0000313" key="4">
    <source>
        <dbReference type="Proteomes" id="UP000656548"/>
    </source>
</evidence>
<comment type="caution">
    <text evidence="3">The sequence shown here is derived from an EMBL/GenBank/DDBJ whole genome shotgun (WGS) entry which is preliminary data.</text>
</comment>
<feature type="domain" description="Plasmid pRiA4b Orf3-like" evidence="2">
    <location>
        <begin position="193"/>
        <end position="351"/>
    </location>
</feature>
<dbReference type="SUPFAM" id="SSF159941">
    <property type="entry name" value="MM3350-like"/>
    <property type="match status" value="1"/>
</dbReference>
<dbReference type="InterPro" id="IPR024047">
    <property type="entry name" value="MM3350-like_sf"/>
</dbReference>
<sequence length="361" mass="40549">MSPVSRGRKPAKRPKHQRSRRTRPPLDVSRVERWPKLLHGPVELSGCVVQGQVDRDLVVLAATLTAGKRSVGVQVVVKGREVDVIELHPEPEDTLAVLRGGFEVTEAPLSPEEFRSQVEAALIVRADSAAWIRERIPDLLKLGRDPRPDLPERAAQLRRWLGLPGYHPLPRIPSADPLPLVLPPPAPVTGLWLAVALAEPDEAIWRRLEVRSDVTLAGLHRILAAAFDRDEREYHRFETAYGGFSVDAQSCEGHRFDDEVTLGQVVSSPGHRFVYEAESWRHWIRVERRVSLPGAPSCLDGERAAPPPECEDERSYEMLLEALRDPDDEENEGLIEELGGLGFDPEWFDREVVDERLARLS</sequence>
<protein>
    <recommendedName>
        <fullName evidence="2">Plasmid pRiA4b Orf3-like domain-containing protein</fullName>
    </recommendedName>
</protein>
<dbReference type="Proteomes" id="UP000656548">
    <property type="component" value="Unassembled WGS sequence"/>
</dbReference>
<dbReference type="InterPro" id="IPR012912">
    <property type="entry name" value="Plasmid_pRiA4b_Orf3-like"/>
</dbReference>
<evidence type="ECO:0000313" key="3">
    <source>
        <dbReference type="EMBL" id="MBE1573185.1"/>
    </source>
</evidence>
<dbReference type="EMBL" id="JADBEJ010000001">
    <property type="protein sequence ID" value="MBE1573185.1"/>
    <property type="molecule type" value="Genomic_DNA"/>
</dbReference>
<dbReference type="PANTHER" id="PTHR41878">
    <property type="entry name" value="LEXA REPRESSOR-RELATED"/>
    <property type="match status" value="1"/>
</dbReference>
<name>A0ABR9KXU8_9PSEU</name>
<evidence type="ECO:0000256" key="1">
    <source>
        <dbReference type="SAM" id="MobiDB-lite"/>
    </source>
</evidence>
<dbReference type="PANTHER" id="PTHR41878:SF1">
    <property type="entry name" value="TNPR PROTEIN"/>
    <property type="match status" value="1"/>
</dbReference>
<reference evidence="3 4" key="1">
    <citation type="submission" date="2020-10" db="EMBL/GenBank/DDBJ databases">
        <title>Sequencing the genomes of 1000 actinobacteria strains.</title>
        <authorList>
            <person name="Klenk H.-P."/>
        </authorList>
    </citation>
    <scope>NUCLEOTIDE SEQUENCE [LARGE SCALE GENOMIC DNA]</scope>
    <source>
        <strain evidence="3 4">DSM 46661</strain>
    </source>
</reference>